<sequence>MWGRKTMKNTTINPHRFKLPPKVRPVFGLIPNI</sequence>
<reference evidence="1" key="1">
    <citation type="journal article" date="2021" name="Proc. Natl. Acad. Sci. U.S.A.">
        <title>A Catalog of Tens of Thousands of Viruses from Human Metagenomes Reveals Hidden Associations with Chronic Diseases.</title>
        <authorList>
            <person name="Tisza M.J."/>
            <person name="Buck C.B."/>
        </authorList>
    </citation>
    <scope>NUCLEOTIDE SEQUENCE</scope>
    <source>
        <strain evidence="1">CtXfh4</strain>
    </source>
</reference>
<organism evidence="1">
    <name type="scientific">Siphoviridae sp. ctXfh4</name>
    <dbReference type="NCBI Taxonomy" id="2827887"/>
    <lineage>
        <taxon>Viruses</taxon>
        <taxon>Duplodnaviria</taxon>
        <taxon>Heunggongvirae</taxon>
        <taxon>Uroviricota</taxon>
        <taxon>Caudoviricetes</taxon>
    </lineage>
</organism>
<proteinExistence type="predicted"/>
<dbReference type="EMBL" id="BK032587">
    <property type="protein sequence ID" value="DAF49768.1"/>
    <property type="molecule type" value="Genomic_DNA"/>
</dbReference>
<evidence type="ECO:0000313" key="1">
    <source>
        <dbReference type="EMBL" id="DAF49768.1"/>
    </source>
</evidence>
<accession>A0A8S5SFS6</accession>
<name>A0A8S5SFS6_9CAUD</name>
<protein>
    <submittedName>
        <fullName evidence="1">Uncharacterized protein</fullName>
    </submittedName>
</protein>